<dbReference type="AlphaFoldDB" id="A0AAP0NMX9"/>
<protein>
    <submittedName>
        <fullName evidence="1">Uncharacterized protein</fullName>
    </submittedName>
</protein>
<accession>A0AAP0NMX9</accession>
<proteinExistence type="predicted"/>
<organism evidence="1 2">
    <name type="scientific">Stephania japonica</name>
    <dbReference type="NCBI Taxonomy" id="461633"/>
    <lineage>
        <taxon>Eukaryota</taxon>
        <taxon>Viridiplantae</taxon>
        <taxon>Streptophyta</taxon>
        <taxon>Embryophyta</taxon>
        <taxon>Tracheophyta</taxon>
        <taxon>Spermatophyta</taxon>
        <taxon>Magnoliopsida</taxon>
        <taxon>Ranunculales</taxon>
        <taxon>Menispermaceae</taxon>
        <taxon>Menispermoideae</taxon>
        <taxon>Cissampelideae</taxon>
        <taxon>Stephania</taxon>
    </lineage>
</organism>
<reference evidence="1 2" key="1">
    <citation type="submission" date="2024-01" db="EMBL/GenBank/DDBJ databases">
        <title>Genome assemblies of Stephania.</title>
        <authorList>
            <person name="Yang L."/>
        </authorList>
    </citation>
    <scope>NUCLEOTIDE SEQUENCE [LARGE SCALE GENOMIC DNA]</scope>
    <source>
        <strain evidence="1">QJT</strain>
        <tissue evidence="1">Leaf</tissue>
    </source>
</reference>
<evidence type="ECO:0000313" key="2">
    <source>
        <dbReference type="Proteomes" id="UP001417504"/>
    </source>
</evidence>
<comment type="caution">
    <text evidence="1">The sequence shown here is derived from an EMBL/GenBank/DDBJ whole genome shotgun (WGS) entry which is preliminary data.</text>
</comment>
<keyword evidence="2" id="KW-1185">Reference proteome</keyword>
<sequence length="72" mass="8261">MLAPTNMALHNHVFSTPPKAAPHRSNPPPYLPQLFFVIPKISSLHPPFRYPHSFDFLLVSFLSIERALHPFE</sequence>
<evidence type="ECO:0000313" key="1">
    <source>
        <dbReference type="EMBL" id="KAK9110171.1"/>
    </source>
</evidence>
<gene>
    <name evidence="1" type="ORF">Sjap_018231</name>
</gene>
<name>A0AAP0NMX9_9MAGN</name>
<dbReference type="Proteomes" id="UP001417504">
    <property type="component" value="Unassembled WGS sequence"/>
</dbReference>
<dbReference type="EMBL" id="JBBNAE010000007">
    <property type="protein sequence ID" value="KAK9110171.1"/>
    <property type="molecule type" value="Genomic_DNA"/>
</dbReference>